<evidence type="ECO:0000313" key="2">
    <source>
        <dbReference type="EMBL" id="TXE07818.1"/>
    </source>
</evidence>
<dbReference type="Pfam" id="PF01381">
    <property type="entry name" value="HTH_3"/>
    <property type="match status" value="1"/>
</dbReference>
<evidence type="ECO:0000259" key="1">
    <source>
        <dbReference type="PROSITE" id="PS50943"/>
    </source>
</evidence>
<dbReference type="PROSITE" id="PS50943">
    <property type="entry name" value="HTH_CROC1"/>
    <property type="match status" value="1"/>
</dbReference>
<gene>
    <name evidence="2" type="ORF">ES711_10315</name>
</gene>
<dbReference type="OrthoDB" id="1122334at2"/>
<dbReference type="Gene3D" id="1.10.260.40">
    <property type="entry name" value="lambda repressor-like DNA-binding domains"/>
    <property type="match status" value="1"/>
</dbReference>
<organism evidence="2 3">
    <name type="scientific">Gelidibacter salicanalis</name>
    <dbReference type="NCBI Taxonomy" id="291193"/>
    <lineage>
        <taxon>Bacteria</taxon>
        <taxon>Pseudomonadati</taxon>
        <taxon>Bacteroidota</taxon>
        <taxon>Flavobacteriia</taxon>
        <taxon>Flavobacteriales</taxon>
        <taxon>Flavobacteriaceae</taxon>
        <taxon>Gelidibacter</taxon>
    </lineage>
</organism>
<dbReference type="InterPro" id="IPR010982">
    <property type="entry name" value="Lambda_DNA-bd_dom_sf"/>
</dbReference>
<keyword evidence="3" id="KW-1185">Reference proteome</keyword>
<reference evidence="2 3" key="1">
    <citation type="submission" date="2019-08" db="EMBL/GenBank/DDBJ databases">
        <title>Genome sequence of Gelidibacter salicanalis IC162T.</title>
        <authorList>
            <person name="Bowman J.P."/>
        </authorList>
    </citation>
    <scope>NUCLEOTIDE SEQUENCE [LARGE SCALE GENOMIC DNA]</scope>
    <source>
        <strain evidence="2 3">IC162</strain>
    </source>
</reference>
<proteinExistence type="predicted"/>
<protein>
    <submittedName>
        <fullName evidence="2">Helix-turn-helix transcriptional regulator</fullName>
    </submittedName>
</protein>
<dbReference type="RefSeq" id="WP_146893215.1">
    <property type="nucleotide sequence ID" value="NZ_VORX01000004.1"/>
</dbReference>
<dbReference type="EMBL" id="VORX01000004">
    <property type="protein sequence ID" value="TXE07818.1"/>
    <property type="molecule type" value="Genomic_DNA"/>
</dbReference>
<sequence length="94" mass="10762">MGKSINAKELIAERYGKEGTKEREKFREDASSYYFGEIIKNRRKELHMSQEDLADKVGKKLPYISRIENGEDIRLSNFALIANALGLSIELKVV</sequence>
<name>A0A5C7AGZ4_9FLAO</name>
<dbReference type="AlphaFoldDB" id="A0A5C7AGZ4"/>
<dbReference type="Proteomes" id="UP000321734">
    <property type="component" value="Unassembled WGS sequence"/>
</dbReference>
<evidence type="ECO:0000313" key="3">
    <source>
        <dbReference type="Proteomes" id="UP000321734"/>
    </source>
</evidence>
<dbReference type="SMART" id="SM00530">
    <property type="entry name" value="HTH_XRE"/>
    <property type="match status" value="1"/>
</dbReference>
<dbReference type="CDD" id="cd00093">
    <property type="entry name" value="HTH_XRE"/>
    <property type="match status" value="1"/>
</dbReference>
<comment type="caution">
    <text evidence="2">The sequence shown here is derived from an EMBL/GenBank/DDBJ whole genome shotgun (WGS) entry which is preliminary data.</text>
</comment>
<dbReference type="GO" id="GO:0003677">
    <property type="term" value="F:DNA binding"/>
    <property type="evidence" value="ECO:0007669"/>
    <property type="project" value="InterPro"/>
</dbReference>
<feature type="domain" description="HTH cro/C1-type" evidence="1">
    <location>
        <begin position="39"/>
        <end position="92"/>
    </location>
</feature>
<dbReference type="SUPFAM" id="SSF47413">
    <property type="entry name" value="lambda repressor-like DNA-binding domains"/>
    <property type="match status" value="1"/>
</dbReference>
<accession>A0A5C7AGZ4</accession>
<dbReference type="InterPro" id="IPR001387">
    <property type="entry name" value="Cro/C1-type_HTH"/>
</dbReference>